<protein>
    <submittedName>
        <fullName evidence="1">Uncharacterized protein</fullName>
    </submittedName>
</protein>
<name>A0ABP7V4I0_9ACTN</name>
<sequence>MVRVTYDVIALTQQMPDVRTLLDGLSAAGDDLRLDVPEHGGVIQLFDDEGGPLLSVEAPVLVQVPGEAERLLGPSAAGLRPPLWWVEARAAERQGAPELARVFADALVNKLGGVVWVAEDQP</sequence>
<proteinExistence type="predicted"/>
<gene>
    <name evidence="1" type="ORF">GCM10022214_09850</name>
</gene>
<keyword evidence="2" id="KW-1185">Reference proteome</keyword>
<evidence type="ECO:0000313" key="1">
    <source>
        <dbReference type="EMBL" id="GAA4059397.1"/>
    </source>
</evidence>
<comment type="caution">
    <text evidence="1">The sequence shown here is derived from an EMBL/GenBank/DDBJ whole genome shotgun (WGS) entry which is preliminary data.</text>
</comment>
<dbReference type="Proteomes" id="UP001500683">
    <property type="component" value="Unassembled WGS sequence"/>
</dbReference>
<evidence type="ECO:0000313" key="2">
    <source>
        <dbReference type="Proteomes" id="UP001500683"/>
    </source>
</evidence>
<accession>A0ABP7V4I0</accession>
<reference evidence="2" key="1">
    <citation type="journal article" date="2019" name="Int. J. Syst. Evol. Microbiol.">
        <title>The Global Catalogue of Microorganisms (GCM) 10K type strain sequencing project: providing services to taxonomists for standard genome sequencing and annotation.</title>
        <authorList>
            <consortium name="The Broad Institute Genomics Platform"/>
            <consortium name="The Broad Institute Genome Sequencing Center for Infectious Disease"/>
            <person name="Wu L."/>
            <person name="Ma J."/>
        </authorList>
    </citation>
    <scope>NUCLEOTIDE SEQUENCE [LARGE SCALE GENOMIC DNA]</scope>
    <source>
        <strain evidence="2">JCM 16702</strain>
    </source>
</reference>
<organism evidence="1 2">
    <name type="scientific">Actinomadura miaoliensis</name>
    <dbReference type="NCBI Taxonomy" id="430685"/>
    <lineage>
        <taxon>Bacteria</taxon>
        <taxon>Bacillati</taxon>
        <taxon>Actinomycetota</taxon>
        <taxon>Actinomycetes</taxon>
        <taxon>Streptosporangiales</taxon>
        <taxon>Thermomonosporaceae</taxon>
        <taxon>Actinomadura</taxon>
    </lineage>
</organism>
<dbReference type="EMBL" id="BAAAZG010000002">
    <property type="protein sequence ID" value="GAA4059397.1"/>
    <property type="molecule type" value="Genomic_DNA"/>
</dbReference>